<keyword evidence="1" id="KW-0732">Signal</keyword>
<proteinExistence type="predicted"/>
<gene>
    <name evidence="2" type="ORF">LTR24_001929</name>
</gene>
<sequence length="291" mass="30376">MMYKVLTVLAACTAVTSANELASRQSCSPDFRICAPAAATSNSLGPIGSSWADLYMSIVNVVGDYAIGADAPTTTTVDPNGPARREQAFCCSNVARCLVVDEYNIAMCWDKFTTNVYFPDGTYGNVASALFNTSNGDKIDLNYGSYTLRDGTKGNIYDGDTMSSMRPDTATLSVPTPWTSSGVGSAIPATELGTTASLSTGTTVIPATTEAPSTSDSITLIATMTNCGNCPPWNTTIPGPTQSGTSRTASTSVFTTGIIVPTMTGSMAHRVNLDLANTVAPVVLGFIAYYF</sequence>
<feature type="chain" id="PRO_5046891673" evidence="1">
    <location>
        <begin position="19"/>
        <end position="291"/>
    </location>
</feature>
<accession>A0ABR0KJ78</accession>
<evidence type="ECO:0000313" key="2">
    <source>
        <dbReference type="EMBL" id="KAK5098108.1"/>
    </source>
</evidence>
<dbReference type="EMBL" id="JAVRRG010000015">
    <property type="protein sequence ID" value="KAK5098108.1"/>
    <property type="molecule type" value="Genomic_DNA"/>
</dbReference>
<reference evidence="2 3" key="1">
    <citation type="submission" date="2023-08" db="EMBL/GenBank/DDBJ databases">
        <title>Black Yeasts Isolated from many extreme environments.</title>
        <authorList>
            <person name="Coleine C."/>
            <person name="Stajich J.E."/>
            <person name="Selbmann L."/>
        </authorList>
    </citation>
    <scope>NUCLEOTIDE SEQUENCE [LARGE SCALE GENOMIC DNA]</scope>
    <source>
        <strain evidence="2 3">CCFEE 5885</strain>
    </source>
</reference>
<evidence type="ECO:0000313" key="3">
    <source>
        <dbReference type="Proteomes" id="UP001345013"/>
    </source>
</evidence>
<keyword evidence="3" id="KW-1185">Reference proteome</keyword>
<name>A0ABR0KJ78_9EURO</name>
<dbReference type="Proteomes" id="UP001345013">
    <property type="component" value="Unassembled WGS sequence"/>
</dbReference>
<protein>
    <submittedName>
        <fullName evidence="2">Uncharacterized protein</fullName>
    </submittedName>
</protein>
<evidence type="ECO:0000256" key="1">
    <source>
        <dbReference type="SAM" id="SignalP"/>
    </source>
</evidence>
<organism evidence="2 3">
    <name type="scientific">Lithohypha guttulata</name>
    <dbReference type="NCBI Taxonomy" id="1690604"/>
    <lineage>
        <taxon>Eukaryota</taxon>
        <taxon>Fungi</taxon>
        <taxon>Dikarya</taxon>
        <taxon>Ascomycota</taxon>
        <taxon>Pezizomycotina</taxon>
        <taxon>Eurotiomycetes</taxon>
        <taxon>Chaetothyriomycetidae</taxon>
        <taxon>Chaetothyriales</taxon>
        <taxon>Trichomeriaceae</taxon>
        <taxon>Lithohypha</taxon>
    </lineage>
</organism>
<comment type="caution">
    <text evidence="2">The sequence shown here is derived from an EMBL/GenBank/DDBJ whole genome shotgun (WGS) entry which is preliminary data.</text>
</comment>
<feature type="signal peptide" evidence="1">
    <location>
        <begin position="1"/>
        <end position="18"/>
    </location>
</feature>